<dbReference type="MEROPS" id="S01.482"/>
<proteinExistence type="predicted"/>
<evidence type="ECO:0000313" key="3">
    <source>
        <dbReference type="Proteomes" id="UP000018130"/>
    </source>
</evidence>
<reference evidence="2 3" key="1">
    <citation type="submission" date="2013-01" db="EMBL/GenBank/DDBJ databases">
        <authorList>
            <person name="Bench S."/>
        </authorList>
    </citation>
    <scope>NUCLEOTIDE SEQUENCE [LARGE SCALE GENOMIC DNA]</scope>
    <source>
        <strain evidence="2 3">WH 0402</strain>
    </source>
</reference>
<organism evidence="2 3">
    <name type="scientific">Crocosphaera watsonii WH 0402</name>
    <dbReference type="NCBI Taxonomy" id="1284629"/>
    <lineage>
        <taxon>Bacteria</taxon>
        <taxon>Bacillati</taxon>
        <taxon>Cyanobacteriota</taxon>
        <taxon>Cyanophyceae</taxon>
        <taxon>Oscillatoriophycideae</taxon>
        <taxon>Chroococcales</taxon>
        <taxon>Aphanothecaceae</taxon>
        <taxon>Crocosphaera</taxon>
    </lineage>
</organism>
<dbReference type="InterPro" id="IPR009003">
    <property type="entry name" value="Peptidase_S1_PA"/>
</dbReference>
<dbReference type="EMBL" id="CAQN01000713">
    <property type="protein sequence ID" value="CCQ68182.1"/>
    <property type="molecule type" value="Genomic_DNA"/>
</dbReference>
<evidence type="ECO:0008006" key="4">
    <source>
        <dbReference type="Google" id="ProtNLM"/>
    </source>
</evidence>
<name>T2JU76_CROWT</name>
<dbReference type="SUPFAM" id="SSF50494">
    <property type="entry name" value="Trypsin-like serine proteases"/>
    <property type="match status" value="1"/>
</dbReference>
<evidence type="ECO:0000256" key="1">
    <source>
        <dbReference type="SAM" id="MobiDB-lite"/>
    </source>
</evidence>
<comment type="caution">
    <text evidence="2">The sequence shown here is derived from an EMBL/GenBank/DDBJ whole genome shotgun (WGS) entry which is preliminary data.</text>
</comment>
<dbReference type="Proteomes" id="UP000018130">
    <property type="component" value="Unassembled WGS sequence"/>
</dbReference>
<feature type="compositionally biased region" description="Polar residues" evidence="1">
    <location>
        <begin position="281"/>
        <end position="298"/>
    </location>
</feature>
<dbReference type="InterPro" id="IPR043504">
    <property type="entry name" value="Peptidase_S1_PA_chymotrypsin"/>
</dbReference>
<reference evidence="2 3" key="2">
    <citation type="submission" date="2013-09" db="EMBL/GenBank/DDBJ databases">
        <title>Whole genome comparison of six Crocosphaera watsonii strains with differing phenotypes.</title>
        <authorList>
            <person name="Bench S.R."/>
            <person name="Heller P."/>
            <person name="Frank I."/>
            <person name="Arciniega M."/>
            <person name="Shilova I.N."/>
            <person name="Zehr J.P."/>
        </authorList>
    </citation>
    <scope>NUCLEOTIDE SEQUENCE [LARGE SCALE GENOMIC DNA]</scope>
    <source>
        <strain evidence="2 3">WH 0402</strain>
    </source>
</reference>
<dbReference type="Pfam" id="PF13365">
    <property type="entry name" value="Trypsin_2"/>
    <property type="match status" value="1"/>
</dbReference>
<dbReference type="RefSeq" id="WP_053081782.1">
    <property type="nucleotide sequence ID" value="NZ_CAQN01000713.1"/>
</dbReference>
<sequence>MLSSSKKIDFPETMLNKWTNKLTLSASLIGAFSTITIVQPQVAFSLTPEQVNEKAKAFTVKIDGAEKGSGVIIAKSGNKYTVLTNWHVVDSEGNYTIQTRDGTTHQGENIQQIQRADLAVIYFNSNKSYEVAIKGNSDELSEGQTIHYAGYPTTQGRVYRFFGSKSITGFLSDANIENMSEGERIQSQQGYDIIFEGTGLYGISGSPILDNNSNLIGIAGSGTPAIFGGASLYGIPIKTAEELAKIAGINISWLTPIKAPSSATTNPSQSSPLSPFSPTSIRTSPPHNTQSHLPESNPTYPPRNTPTIDDFPNGNFRDDTWSVSLCCGDNIYSYRGQNLRTGDSLNLSNPTISGSSQRRIYTWRNGRYRYQVVWQNNDPLFIRLQVFSPNGREILNRLLEKQGF</sequence>
<protein>
    <recommendedName>
        <fullName evidence="4">Peptidase S1 and S6, chymotrypsin/Hap</fullName>
    </recommendedName>
</protein>
<evidence type="ECO:0000313" key="2">
    <source>
        <dbReference type="EMBL" id="CCQ68182.1"/>
    </source>
</evidence>
<feature type="compositionally biased region" description="Low complexity" evidence="1">
    <location>
        <begin position="267"/>
        <end position="280"/>
    </location>
</feature>
<dbReference type="AlphaFoldDB" id="T2JU76"/>
<dbReference type="Gene3D" id="2.40.10.10">
    <property type="entry name" value="Trypsin-like serine proteases"/>
    <property type="match status" value="2"/>
</dbReference>
<feature type="region of interest" description="Disordered" evidence="1">
    <location>
        <begin position="260"/>
        <end position="309"/>
    </location>
</feature>
<gene>
    <name evidence="2" type="ORF">CWATWH0402_5623</name>
</gene>
<accession>T2JU76</accession>